<gene>
    <name evidence="2" type="ORF">CVT24_001745</name>
</gene>
<dbReference type="OrthoDB" id="3231188at2759"/>
<sequence>MPTNNSSTRRGRGRSSQVSHASRTTSRGASAPTPTSRGASRARRTTSRSRASSPTTQTETQRTNQDQDIHRPPQESVPGSAQSQDFNIPATANEDELREALRNAQLTLSRLHIENQHLAVKVFKLQESLEKMQKQATTNAETSEPQTQPQPSAKVLSLTEKIGRIARKFFLMNEPFVPHEAFMVPYPADAAADHPDRWTTDEMSLDCLIAELYDEIPADLHEELEYSASFCQKFTKAHGTYRRIVVHQLRNQTAAKIFQTSTYSPNPLYYTFEFDRSTLDEFRKKLYFTPSSTRFSKYCPLLYPDGKRVQHLIFKALHLPLIIRSIAYGPKSLGGKPSPSASGFLWGLKTVTPGAIALAAILAIFLHSPDKTLEATGDVSGIHYYELFCSYKEIITVGLTTENPRFVSLLQWYNTEVFSWEKNAGHSDSLDGDKSGIDEAFEGADDLEEQQLNDASGLGDDEPLEDGLRVHWGDISYCNNPEYAGDIEEQDQQDIDEEGNSGEGDMLMSSSVLPSQFVLPSSIRDPAPLSPALSPPSSPVFFSPNVFVNPSSNSNSR</sequence>
<proteinExistence type="predicted"/>
<dbReference type="InterPro" id="IPR046521">
    <property type="entry name" value="DUF6698"/>
</dbReference>
<feature type="compositionally biased region" description="Polar residues" evidence="1">
    <location>
        <begin position="17"/>
        <end position="28"/>
    </location>
</feature>
<evidence type="ECO:0000256" key="1">
    <source>
        <dbReference type="SAM" id="MobiDB-lite"/>
    </source>
</evidence>
<feature type="region of interest" description="Disordered" evidence="1">
    <location>
        <begin position="1"/>
        <end position="86"/>
    </location>
</feature>
<feature type="compositionally biased region" description="Polar residues" evidence="1">
    <location>
        <begin position="77"/>
        <end position="86"/>
    </location>
</feature>
<accession>A0A409YUH4</accession>
<organism evidence="2 3">
    <name type="scientific">Panaeolus cyanescens</name>
    <dbReference type="NCBI Taxonomy" id="181874"/>
    <lineage>
        <taxon>Eukaryota</taxon>
        <taxon>Fungi</taxon>
        <taxon>Dikarya</taxon>
        <taxon>Basidiomycota</taxon>
        <taxon>Agaricomycotina</taxon>
        <taxon>Agaricomycetes</taxon>
        <taxon>Agaricomycetidae</taxon>
        <taxon>Agaricales</taxon>
        <taxon>Agaricineae</taxon>
        <taxon>Galeropsidaceae</taxon>
        <taxon>Panaeolus</taxon>
    </lineage>
</organism>
<dbReference type="STRING" id="181874.A0A409YUH4"/>
<dbReference type="AlphaFoldDB" id="A0A409YUH4"/>
<reference evidence="2 3" key="1">
    <citation type="journal article" date="2018" name="Evol. Lett.">
        <title>Horizontal gene cluster transfer increased hallucinogenic mushroom diversity.</title>
        <authorList>
            <person name="Reynolds H.T."/>
            <person name="Vijayakumar V."/>
            <person name="Gluck-Thaler E."/>
            <person name="Korotkin H.B."/>
            <person name="Matheny P.B."/>
            <person name="Slot J.C."/>
        </authorList>
    </citation>
    <scope>NUCLEOTIDE SEQUENCE [LARGE SCALE GENOMIC DNA]</scope>
    <source>
        <strain evidence="2 3">2629</strain>
    </source>
</reference>
<feature type="compositionally biased region" description="Polar residues" evidence="1">
    <location>
        <begin position="134"/>
        <end position="151"/>
    </location>
</feature>
<dbReference type="EMBL" id="NHTK01000604">
    <property type="protein sequence ID" value="PPR06619.1"/>
    <property type="molecule type" value="Genomic_DNA"/>
</dbReference>
<dbReference type="Pfam" id="PF20414">
    <property type="entry name" value="DUF6698"/>
    <property type="match status" value="1"/>
</dbReference>
<evidence type="ECO:0000313" key="3">
    <source>
        <dbReference type="Proteomes" id="UP000284842"/>
    </source>
</evidence>
<feature type="region of interest" description="Disordered" evidence="1">
    <location>
        <begin position="134"/>
        <end position="154"/>
    </location>
</feature>
<evidence type="ECO:0000313" key="2">
    <source>
        <dbReference type="EMBL" id="PPR06619.1"/>
    </source>
</evidence>
<name>A0A409YUH4_9AGAR</name>
<keyword evidence="3" id="KW-1185">Reference proteome</keyword>
<feature type="compositionally biased region" description="Low complexity" evidence="1">
    <location>
        <begin position="539"/>
        <end position="557"/>
    </location>
</feature>
<feature type="region of interest" description="Disordered" evidence="1">
    <location>
        <begin position="520"/>
        <end position="557"/>
    </location>
</feature>
<comment type="caution">
    <text evidence="2">The sequence shown here is derived from an EMBL/GenBank/DDBJ whole genome shotgun (WGS) entry which is preliminary data.</text>
</comment>
<protein>
    <submittedName>
        <fullName evidence="2">Uncharacterized protein</fullName>
    </submittedName>
</protein>
<dbReference type="InParanoid" id="A0A409YUH4"/>
<dbReference type="Proteomes" id="UP000284842">
    <property type="component" value="Unassembled WGS sequence"/>
</dbReference>